<evidence type="ECO:0000256" key="1">
    <source>
        <dbReference type="SAM" id="Coils"/>
    </source>
</evidence>
<feature type="transmembrane region" description="Helical" evidence="3">
    <location>
        <begin position="253"/>
        <end position="271"/>
    </location>
</feature>
<feature type="domain" description="DUF6594" evidence="4">
    <location>
        <begin position="36"/>
        <end position="182"/>
    </location>
</feature>
<dbReference type="Pfam" id="PF20237">
    <property type="entry name" value="DUF6594"/>
    <property type="match status" value="1"/>
</dbReference>
<proteinExistence type="predicted"/>
<feature type="region of interest" description="Disordered" evidence="2">
    <location>
        <begin position="1"/>
        <end position="29"/>
    </location>
</feature>
<dbReference type="VEuPathDB" id="FungiDB:MYCFIDRAFT_140428"/>
<dbReference type="PANTHER" id="PTHR34502">
    <property type="entry name" value="DUF6594 DOMAIN-CONTAINING PROTEIN-RELATED"/>
    <property type="match status" value="1"/>
</dbReference>
<dbReference type="PANTHER" id="PTHR34502:SF6">
    <property type="entry name" value="DUF6594 DOMAIN-CONTAINING PROTEIN"/>
    <property type="match status" value="1"/>
</dbReference>
<evidence type="ECO:0000259" key="4">
    <source>
        <dbReference type="Pfam" id="PF20237"/>
    </source>
</evidence>
<dbReference type="HOGENOM" id="CLU_923063_0_0_1"/>
<keyword evidence="1" id="KW-0175">Coiled coil</keyword>
<dbReference type="RefSeq" id="XP_007928249.1">
    <property type="nucleotide sequence ID" value="XM_007930058.1"/>
</dbReference>
<keyword evidence="6" id="KW-1185">Reference proteome</keyword>
<keyword evidence="3" id="KW-1133">Transmembrane helix</keyword>
<dbReference type="GeneID" id="19331155"/>
<evidence type="ECO:0000313" key="5">
    <source>
        <dbReference type="EMBL" id="EME80891.1"/>
    </source>
</evidence>
<dbReference type="AlphaFoldDB" id="M3A8E5"/>
<feature type="coiled-coil region" evidence="1">
    <location>
        <begin position="65"/>
        <end position="92"/>
    </location>
</feature>
<keyword evidence="3" id="KW-0812">Transmembrane</keyword>
<dbReference type="KEGG" id="pfj:MYCFIDRAFT_140428"/>
<reference evidence="5 6" key="1">
    <citation type="journal article" date="2012" name="PLoS Pathog.">
        <title>Diverse lifestyles and strategies of plant pathogenesis encoded in the genomes of eighteen Dothideomycetes fungi.</title>
        <authorList>
            <person name="Ohm R.A."/>
            <person name="Feau N."/>
            <person name="Henrissat B."/>
            <person name="Schoch C.L."/>
            <person name="Horwitz B.A."/>
            <person name="Barry K.W."/>
            <person name="Condon B.J."/>
            <person name="Copeland A.C."/>
            <person name="Dhillon B."/>
            <person name="Glaser F."/>
            <person name="Hesse C.N."/>
            <person name="Kosti I."/>
            <person name="LaButti K."/>
            <person name="Lindquist E.A."/>
            <person name="Lucas S."/>
            <person name="Salamov A.A."/>
            <person name="Bradshaw R.E."/>
            <person name="Ciuffetti L."/>
            <person name="Hamelin R.C."/>
            <person name="Kema G.H.J."/>
            <person name="Lawrence C."/>
            <person name="Scott J.A."/>
            <person name="Spatafora J.W."/>
            <person name="Turgeon B.G."/>
            <person name="de Wit P.J.G.M."/>
            <person name="Zhong S."/>
            <person name="Goodwin S.B."/>
            <person name="Grigoriev I.V."/>
        </authorList>
    </citation>
    <scope>NUCLEOTIDE SEQUENCE [LARGE SCALE GENOMIC DNA]</scope>
    <source>
        <strain evidence="5 6">CIRAD86</strain>
    </source>
</reference>
<feature type="transmembrane region" description="Helical" evidence="3">
    <location>
        <begin position="224"/>
        <end position="241"/>
    </location>
</feature>
<dbReference type="eggNOG" id="ENOG502SQVM">
    <property type="taxonomic scope" value="Eukaryota"/>
</dbReference>
<keyword evidence="3" id="KW-0472">Membrane</keyword>
<dbReference type="Proteomes" id="UP000016932">
    <property type="component" value="Unassembled WGS sequence"/>
</dbReference>
<protein>
    <recommendedName>
        <fullName evidence="4">DUF6594 domain-containing protein</fullName>
    </recommendedName>
</protein>
<dbReference type="OrthoDB" id="5416037at2759"/>
<evidence type="ECO:0000256" key="3">
    <source>
        <dbReference type="SAM" id="Phobius"/>
    </source>
</evidence>
<dbReference type="EMBL" id="KB446560">
    <property type="protein sequence ID" value="EME80891.1"/>
    <property type="molecule type" value="Genomic_DNA"/>
</dbReference>
<gene>
    <name evidence="5" type="ORF">MYCFIDRAFT_140428</name>
</gene>
<sequence length="282" mass="31591">MAYPPPPQTTNGHIAHPDRPPVPDPPNSSQVTIAGYEMLARELSNNSSSVKPMYRKFSYLNHRILLHLQDELQELEERLRTVDEIVAQLDHSSSEQTTPASRRGDAAFGGDWHHQRTLLLGRIFQKTEQYNRALKSFQELSADRTSPEPEQIETYREWLKLKTPIHEVETKFLDHGDDLLLPNASRPSPPPQNRDQMIMFTCLPVGLMLPVLLFSVIPTLAGRFLVTFLISVAAGFVTATTTGIRELLLVNEWVVYGSAYFLIMAAVAGVIPQYGGNAVMSS</sequence>
<evidence type="ECO:0000313" key="6">
    <source>
        <dbReference type="Proteomes" id="UP000016932"/>
    </source>
</evidence>
<feature type="transmembrane region" description="Helical" evidence="3">
    <location>
        <begin position="197"/>
        <end position="217"/>
    </location>
</feature>
<accession>M3A8E5</accession>
<dbReference type="InterPro" id="IPR046529">
    <property type="entry name" value="DUF6594"/>
</dbReference>
<evidence type="ECO:0000256" key="2">
    <source>
        <dbReference type="SAM" id="MobiDB-lite"/>
    </source>
</evidence>
<organism evidence="5 6">
    <name type="scientific">Pseudocercospora fijiensis (strain CIRAD86)</name>
    <name type="common">Black leaf streak disease fungus</name>
    <name type="synonym">Mycosphaerella fijiensis</name>
    <dbReference type="NCBI Taxonomy" id="383855"/>
    <lineage>
        <taxon>Eukaryota</taxon>
        <taxon>Fungi</taxon>
        <taxon>Dikarya</taxon>
        <taxon>Ascomycota</taxon>
        <taxon>Pezizomycotina</taxon>
        <taxon>Dothideomycetes</taxon>
        <taxon>Dothideomycetidae</taxon>
        <taxon>Mycosphaerellales</taxon>
        <taxon>Mycosphaerellaceae</taxon>
        <taxon>Pseudocercospora</taxon>
    </lineage>
</organism>
<name>M3A8E5_PSEFD</name>